<proteinExistence type="predicted"/>
<organism evidence="1 2">
    <name type="scientific">Pleurodeles waltl</name>
    <name type="common">Iberian ribbed newt</name>
    <dbReference type="NCBI Taxonomy" id="8319"/>
    <lineage>
        <taxon>Eukaryota</taxon>
        <taxon>Metazoa</taxon>
        <taxon>Chordata</taxon>
        <taxon>Craniata</taxon>
        <taxon>Vertebrata</taxon>
        <taxon>Euteleostomi</taxon>
        <taxon>Amphibia</taxon>
        <taxon>Batrachia</taxon>
        <taxon>Caudata</taxon>
        <taxon>Salamandroidea</taxon>
        <taxon>Salamandridae</taxon>
        <taxon>Pleurodelinae</taxon>
        <taxon>Pleurodeles</taxon>
    </lineage>
</organism>
<reference evidence="1" key="1">
    <citation type="journal article" date="2022" name="bioRxiv">
        <title>Sequencing and chromosome-scale assembly of the giantPleurodeles waltlgenome.</title>
        <authorList>
            <person name="Brown T."/>
            <person name="Elewa A."/>
            <person name="Iarovenko S."/>
            <person name="Subramanian E."/>
            <person name="Araus A.J."/>
            <person name="Petzold A."/>
            <person name="Susuki M."/>
            <person name="Suzuki K.-i.T."/>
            <person name="Hayashi T."/>
            <person name="Toyoda A."/>
            <person name="Oliveira C."/>
            <person name="Osipova E."/>
            <person name="Leigh N.D."/>
            <person name="Simon A."/>
            <person name="Yun M.H."/>
        </authorList>
    </citation>
    <scope>NUCLEOTIDE SEQUENCE</scope>
    <source>
        <strain evidence="1">20211129_DDA</strain>
        <tissue evidence="1">Liver</tissue>
    </source>
</reference>
<dbReference type="AlphaFoldDB" id="A0AAV7SJI1"/>
<accession>A0AAV7SJI1</accession>
<keyword evidence="2" id="KW-1185">Reference proteome</keyword>
<evidence type="ECO:0000313" key="1">
    <source>
        <dbReference type="EMBL" id="KAJ1164245.1"/>
    </source>
</evidence>
<dbReference type="Proteomes" id="UP001066276">
    <property type="component" value="Chromosome 4_2"/>
</dbReference>
<sequence>MNPTLAEPHHRQLTHLIEKTRDIISKRPGRTNHVHHLIQLKIDKVSRQRPYQTSPTSQCLLFEFALCGARENVARVLADEQHVLLDEAGPPCWTNTLEPLQNSASMDFIMMRFPLKQ</sequence>
<gene>
    <name evidence="1" type="ORF">NDU88_004690</name>
</gene>
<name>A0AAV7SJI1_PLEWA</name>
<dbReference type="EMBL" id="JANPWB010000008">
    <property type="protein sequence ID" value="KAJ1164245.1"/>
    <property type="molecule type" value="Genomic_DNA"/>
</dbReference>
<comment type="caution">
    <text evidence="1">The sequence shown here is derived from an EMBL/GenBank/DDBJ whole genome shotgun (WGS) entry which is preliminary data.</text>
</comment>
<protein>
    <submittedName>
        <fullName evidence="1">Uncharacterized protein</fullName>
    </submittedName>
</protein>
<evidence type="ECO:0000313" key="2">
    <source>
        <dbReference type="Proteomes" id="UP001066276"/>
    </source>
</evidence>